<dbReference type="Pfam" id="PF13028">
    <property type="entry name" value="DUF3889"/>
    <property type="match status" value="1"/>
</dbReference>
<dbReference type="EMBL" id="CP020557">
    <property type="protein sequence ID" value="ARF69839.1"/>
    <property type="molecule type" value="Genomic_DNA"/>
</dbReference>
<gene>
    <name evidence="1" type="ORF">B7C51_21370</name>
</gene>
<dbReference type="Gene3D" id="3.10.450.390">
    <property type="entry name" value="Protein of unknown function DUF3889"/>
    <property type="match status" value="1"/>
</dbReference>
<dbReference type="Proteomes" id="UP000192727">
    <property type="component" value="Chromosome"/>
</dbReference>
<accession>A0A1U9YTW1</accession>
<dbReference type="AlphaFoldDB" id="A0A1U9YTW1"/>
<dbReference type="InterPro" id="IPR024987">
    <property type="entry name" value="DUF3889"/>
</dbReference>
<name>A0A1U9YTW1_9BACL</name>
<proteinExistence type="predicted"/>
<organism evidence="1 2">
    <name type="scientific">Paenibacillus larvae subsp. pulvifaciens</name>
    <dbReference type="NCBI Taxonomy" id="1477"/>
    <lineage>
        <taxon>Bacteria</taxon>
        <taxon>Bacillati</taxon>
        <taxon>Bacillota</taxon>
        <taxon>Bacilli</taxon>
        <taxon>Bacillales</taxon>
        <taxon>Paenibacillaceae</taxon>
        <taxon>Paenibacillus</taxon>
    </lineage>
</organism>
<evidence type="ECO:0000313" key="2">
    <source>
        <dbReference type="Proteomes" id="UP000192727"/>
    </source>
</evidence>
<evidence type="ECO:0000313" key="1">
    <source>
        <dbReference type="EMBL" id="ARF69839.1"/>
    </source>
</evidence>
<sequence>MAIQETRKKYQAEIVDYLHVGHKEAGPGKEIEQFKLWIRQKDGREFGVSVNITFETMTQRIISVDYTPAARDLAPRSGRVTIRQ</sequence>
<reference evidence="1 2" key="1">
    <citation type="submission" date="2017-03" db="EMBL/GenBank/DDBJ databases">
        <title>Paenibacillus larvae genome sequencing.</title>
        <authorList>
            <person name="Dingman D.W."/>
        </authorList>
    </citation>
    <scope>NUCLEOTIDE SEQUENCE [LARGE SCALE GENOMIC DNA]</scope>
    <source>
        <strain evidence="1 2">SAG 10367</strain>
    </source>
</reference>
<protein>
    <submittedName>
        <fullName evidence="1">Uncharacterized protein</fullName>
    </submittedName>
</protein>